<dbReference type="GO" id="GO:0017056">
    <property type="term" value="F:structural constituent of nuclear pore"/>
    <property type="evidence" value="ECO:0007669"/>
    <property type="project" value="InterPro"/>
</dbReference>
<dbReference type="Proteomes" id="UP000092445">
    <property type="component" value="Unassembled WGS sequence"/>
</dbReference>
<dbReference type="Gene3D" id="1.20.58.1780">
    <property type="match status" value="1"/>
</dbReference>
<dbReference type="GO" id="GO:0006606">
    <property type="term" value="P:protein import into nucleus"/>
    <property type="evidence" value="ECO:0007669"/>
    <property type="project" value="TreeGrafter"/>
</dbReference>
<dbReference type="EnsemblMetazoa" id="GPAI016642-RA">
    <property type="protein sequence ID" value="GPAI016642-PA"/>
    <property type="gene ID" value="GPAI016642"/>
</dbReference>
<dbReference type="VEuPathDB" id="VectorBase:GPAI016642"/>
<dbReference type="Pfam" id="PF03177">
    <property type="entry name" value="Nucleoporin_C"/>
    <property type="match status" value="1"/>
</dbReference>
<evidence type="ECO:0000313" key="5">
    <source>
        <dbReference type="EnsemblMetazoa" id="GPAI016642-PA"/>
    </source>
</evidence>
<dbReference type="GO" id="GO:0044611">
    <property type="term" value="C:nuclear pore inner ring"/>
    <property type="evidence" value="ECO:0007669"/>
    <property type="project" value="TreeGrafter"/>
</dbReference>
<evidence type="ECO:0000313" key="6">
    <source>
        <dbReference type="Proteomes" id="UP000092445"/>
    </source>
</evidence>
<dbReference type="InterPro" id="IPR007187">
    <property type="entry name" value="Nucleoporin_Nup133/Nup155_C"/>
</dbReference>
<reference evidence="5" key="2">
    <citation type="submission" date="2020-05" db="UniProtKB">
        <authorList>
            <consortium name="EnsemblMetazoa"/>
        </authorList>
    </citation>
    <scope>IDENTIFICATION</scope>
    <source>
        <strain evidence="5">IAEA</strain>
    </source>
</reference>
<proteinExistence type="predicted"/>
<dbReference type="PANTHER" id="PTHR10350:SF6">
    <property type="entry name" value="NUCLEAR PORE COMPLEX PROTEIN NUP155"/>
    <property type="match status" value="1"/>
</dbReference>
<keyword evidence="3" id="KW-0539">Nucleus</keyword>
<dbReference type="GO" id="GO:0000972">
    <property type="term" value="P:transcription-dependent tethering of RNA polymerase II gene DNA at nuclear periphery"/>
    <property type="evidence" value="ECO:0007669"/>
    <property type="project" value="TreeGrafter"/>
</dbReference>
<reference evidence="6" key="1">
    <citation type="submission" date="2014-03" db="EMBL/GenBank/DDBJ databases">
        <authorList>
            <person name="Aksoy S."/>
            <person name="Warren W."/>
            <person name="Wilson R.K."/>
        </authorList>
    </citation>
    <scope>NUCLEOTIDE SEQUENCE [LARGE SCALE GENOMIC DNA]</scope>
    <source>
        <strain evidence="6">IAEA</strain>
    </source>
</reference>
<dbReference type="InterPro" id="IPR004870">
    <property type="entry name" value="Nucleoporin_Nup155"/>
</dbReference>
<comment type="subcellular location">
    <subcellularLocation>
        <location evidence="1">Nucleus</location>
    </subcellularLocation>
</comment>
<evidence type="ECO:0000256" key="1">
    <source>
        <dbReference type="ARBA" id="ARBA00004123"/>
    </source>
</evidence>
<evidence type="ECO:0000256" key="3">
    <source>
        <dbReference type="ARBA" id="ARBA00023242"/>
    </source>
</evidence>
<evidence type="ECO:0000256" key="2">
    <source>
        <dbReference type="ARBA" id="ARBA00022448"/>
    </source>
</evidence>
<dbReference type="AlphaFoldDB" id="A0A1A9ZJD6"/>
<sequence length="144" mass="16548">MSALDLCEEDVYKLFVVSNTATEKGLKKAYYKMDIKYDLSLLRYSLINFPFHFFAYLEHLCEVFALWKILCEHPFNLLACQLSKDQQCLLASPTFRDLILSGSESCALLVIALIHSYPKDNASVGNISAKLRDKMKKLNMIQNR</sequence>
<keyword evidence="2" id="KW-0813">Transport</keyword>
<dbReference type="GO" id="GO:0036228">
    <property type="term" value="P:protein localization to nuclear inner membrane"/>
    <property type="evidence" value="ECO:0007669"/>
    <property type="project" value="TreeGrafter"/>
</dbReference>
<dbReference type="GO" id="GO:0006405">
    <property type="term" value="P:RNA export from nucleus"/>
    <property type="evidence" value="ECO:0007669"/>
    <property type="project" value="TreeGrafter"/>
</dbReference>
<organism evidence="5 6">
    <name type="scientific">Glossina pallidipes</name>
    <name type="common">Tsetse fly</name>
    <dbReference type="NCBI Taxonomy" id="7398"/>
    <lineage>
        <taxon>Eukaryota</taxon>
        <taxon>Metazoa</taxon>
        <taxon>Ecdysozoa</taxon>
        <taxon>Arthropoda</taxon>
        <taxon>Hexapoda</taxon>
        <taxon>Insecta</taxon>
        <taxon>Pterygota</taxon>
        <taxon>Neoptera</taxon>
        <taxon>Endopterygota</taxon>
        <taxon>Diptera</taxon>
        <taxon>Brachycera</taxon>
        <taxon>Muscomorpha</taxon>
        <taxon>Hippoboscoidea</taxon>
        <taxon>Glossinidae</taxon>
        <taxon>Glossina</taxon>
    </lineage>
</organism>
<evidence type="ECO:0000259" key="4">
    <source>
        <dbReference type="Pfam" id="PF03177"/>
    </source>
</evidence>
<dbReference type="STRING" id="7398.A0A1A9ZJD6"/>
<feature type="domain" description="Nucleoporin Nup133/Nup155-like C-terminal" evidence="4">
    <location>
        <begin position="56"/>
        <end position="136"/>
    </location>
</feature>
<dbReference type="PANTHER" id="PTHR10350">
    <property type="entry name" value="NUCLEAR PORE COMPLEX PROTEIN NUP155"/>
    <property type="match status" value="1"/>
</dbReference>
<keyword evidence="6" id="KW-1185">Reference proteome</keyword>
<accession>A0A1A9ZJD6</accession>
<protein>
    <recommendedName>
        <fullName evidence="4">Nucleoporin Nup133/Nup155-like C-terminal domain-containing protein</fullName>
    </recommendedName>
</protein>
<name>A0A1A9ZJD6_GLOPL</name>